<comment type="caution">
    <text evidence="1">The sequence shown here is derived from an EMBL/GenBank/DDBJ whole genome shotgun (WGS) entry which is preliminary data.</text>
</comment>
<dbReference type="EMBL" id="LBWB01000028">
    <property type="protein sequence ID" value="KKQ99043.1"/>
    <property type="molecule type" value="Genomic_DNA"/>
</dbReference>
<proteinExistence type="predicted"/>
<reference evidence="1 2" key="1">
    <citation type="journal article" date="2015" name="Nature">
        <title>rRNA introns, odd ribosomes, and small enigmatic genomes across a large radiation of phyla.</title>
        <authorList>
            <person name="Brown C.T."/>
            <person name="Hug L.A."/>
            <person name="Thomas B.C."/>
            <person name="Sharon I."/>
            <person name="Castelle C.J."/>
            <person name="Singh A."/>
            <person name="Wilkins M.J."/>
            <person name="Williams K.H."/>
            <person name="Banfield J.F."/>
        </authorList>
    </citation>
    <scope>NUCLEOTIDE SEQUENCE [LARGE SCALE GENOMIC DNA]</scope>
</reference>
<dbReference type="Proteomes" id="UP000033881">
    <property type="component" value="Unassembled WGS sequence"/>
</dbReference>
<dbReference type="Gene3D" id="2.30.130.30">
    <property type="entry name" value="Hypothetical protein"/>
    <property type="match status" value="1"/>
</dbReference>
<accession>A0A0G0M4C2</accession>
<dbReference type="AlphaFoldDB" id="A0A0G0M4C2"/>
<evidence type="ECO:0000313" key="2">
    <source>
        <dbReference type="Proteomes" id="UP000033881"/>
    </source>
</evidence>
<dbReference type="STRING" id="1618574.UT24_C0028G0002"/>
<dbReference type="SUPFAM" id="SSF88697">
    <property type="entry name" value="PUA domain-like"/>
    <property type="match status" value="1"/>
</dbReference>
<dbReference type="InterPro" id="IPR015947">
    <property type="entry name" value="PUA-like_sf"/>
</dbReference>
<gene>
    <name evidence="1" type="ORF">UT24_C0028G0002</name>
</gene>
<evidence type="ECO:0000313" key="1">
    <source>
        <dbReference type="EMBL" id="KKQ99043.1"/>
    </source>
</evidence>
<sequence length="243" mass="28531">MNWIERFKRKPQEKDVIELTKATVARLARTNPARSDYYFDKLHGYLSFAVECGLRGEEILLSCFDLADALDPYYRALDWRVKTDFWFQETGKYKDIAREPRSITMQLYPQYFAAILDGRKKYEGRAFDPFSDKIYADIRQGDRIIFNINKEVNGWFKECVTLNLEPDMLMECLVGRVLFAPTVHGVYQFNVNLGEEFQPVVTGTSEILQLQRAAIYYSFPDYARKIRDYGFLGIELVNPNRFQ</sequence>
<name>A0A0G0M4C2_9BACT</name>
<organism evidence="1 2">
    <name type="scientific">Candidatus Woesebacteria bacterium GW2011_GWB1_39_12</name>
    <dbReference type="NCBI Taxonomy" id="1618574"/>
    <lineage>
        <taxon>Bacteria</taxon>
        <taxon>Candidatus Woeseibacteriota</taxon>
    </lineage>
</organism>
<protein>
    <submittedName>
        <fullName evidence="1">Uncharacterized protein</fullName>
    </submittedName>
</protein>